<dbReference type="EMBL" id="FOPC01000014">
    <property type="protein sequence ID" value="SFH03746.1"/>
    <property type="molecule type" value="Genomic_DNA"/>
</dbReference>
<proteinExistence type="inferred from homology"/>
<dbReference type="Proteomes" id="UP000199642">
    <property type="component" value="Unassembled WGS sequence"/>
</dbReference>
<dbReference type="FunFam" id="1.10.540.10:FF:000026">
    <property type="entry name" value="Acyl-CoA dehydrogenase medium chain"/>
    <property type="match status" value="1"/>
</dbReference>
<dbReference type="STRING" id="435880.SAMN04487988_1144"/>
<dbReference type="Gene3D" id="1.10.540.10">
    <property type="entry name" value="Acyl-CoA dehydrogenase/oxidase, N-terminal domain"/>
    <property type="match status" value="1"/>
</dbReference>
<evidence type="ECO:0000256" key="3">
    <source>
        <dbReference type="ARBA" id="ARBA00009347"/>
    </source>
</evidence>
<dbReference type="Pfam" id="PF02770">
    <property type="entry name" value="Acyl-CoA_dh_M"/>
    <property type="match status" value="1"/>
</dbReference>
<dbReference type="InterPro" id="IPR013786">
    <property type="entry name" value="AcylCoA_DH/ox_N"/>
</dbReference>
<evidence type="ECO:0000256" key="1">
    <source>
        <dbReference type="ARBA" id="ARBA00001974"/>
    </source>
</evidence>
<comment type="pathway">
    <text evidence="2">Amino-acid degradation; L-valine degradation.</text>
</comment>
<evidence type="ECO:0000259" key="9">
    <source>
        <dbReference type="Pfam" id="PF00441"/>
    </source>
</evidence>
<keyword evidence="13" id="KW-1185">Reference proteome</keyword>
<feature type="domain" description="Acyl-CoA dehydrogenase/oxidase C-terminal" evidence="9">
    <location>
        <begin position="235"/>
        <end position="384"/>
    </location>
</feature>
<reference evidence="13" key="1">
    <citation type="submission" date="2016-10" db="EMBL/GenBank/DDBJ databases">
        <authorList>
            <person name="Varghese N."/>
            <person name="Submissions S."/>
        </authorList>
    </citation>
    <scope>NUCLEOTIDE SEQUENCE [LARGE SCALE GENOMIC DNA]</scope>
    <source>
        <strain evidence="13">DSM 19315</strain>
    </source>
</reference>
<evidence type="ECO:0000313" key="13">
    <source>
        <dbReference type="Proteomes" id="UP000199642"/>
    </source>
</evidence>
<dbReference type="FunFam" id="2.40.110.10:FF:000001">
    <property type="entry name" value="Acyl-CoA dehydrogenase, mitochondrial"/>
    <property type="match status" value="1"/>
</dbReference>
<evidence type="ECO:0000313" key="12">
    <source>
        <dbReference type="EMBL" id="SFH03746.1"/>
    </source>
</evidence>
<dbReference type="InterPro" id="IPR046373">
    <property type="entry name" value="Acyl-CoA_Oxase/DH_mid-dom_sf"/>
</dbReference>
<comment type="similarity">
    <text evidence="3 8">Belongs to the acyl-CoA dehydrogenase family.</text>
</comment>
<feature type="domain" description="Acyl-CoA oxidase/dehydrogenase middle" evidence="10">
    <location>
        <begin position="128"/>
        <end position="223"/>
    </location>
</feature>
<dbReference type="OrthoDB" id="1489360at2"/>
<dbReference type="RefSeq" id="WP_092793610.1">
    <property type="nucleotide sequence ID" value="NZ_FOPC01000014.1"/>
</dbReference>
<dbReference type="SUPFAM" id="SSF47203">
    <property type="entry name" value="Acyl-CoA dehydrogenase C-terminal domain-like"/>
    <property type="match status" value="1"/>
</dbReference>
<dbReference type="InterPro" id="IPR036250">
    <property type="entry name" value="AcylCo_DH-like_C"/>
</dbReference>
<dbReference type="PANTHER" id="PTHR43884">
    <property type="entry name" value="ACYL-COA DEHYDROGENASE"/>
    <property type="match status" value="1"/>
</dbReference>
<protein>
    <submittedName>
        <fullName evidence="12">Acyl-CoA dehydrogenase</fullName>
    </submittedName>
</protein>
<dbReference type="PANTHER" id="PTHR43884:SF12">
    <property type="entry name" value="ISOVALERYL-COA DEHYDROGENASE, MITOCHONDRIAL-RELATED"/>
    <property type="match status" value="1"/>
</dbReference>
<accession>A0A1I2WTR2</accession>
<keyword evidence="4" id="KW-0101">Branched-chain amino acid catabolism</keyword>
<evidence type="ECO:0000256" key="2">
    <source>
        <dbReference type="ARBA" id="ARBA00005109"/>
    </source>
</evidence>
<keyword evidence="7 8" id="KW-0560">Oxidoreductase</keyword>
<dbReference type="InterPro" id="IPR006089">
    <property type="entry name" value="Acyl-CoA_DH_CS"/>
</dbReference>
<evidence type="ECO:0000256" key="4">
    <source>
        <dbReference type="ARBA" id="ARBA00022456"/>
    </source>
</evidence>
<dbReference type="InterPro" id="IPR006091">
    <property type="entry name" value="Acyl-CoA_Oxase/DH_mid-dom"/>
</dbReference>
<evidence type="ECO:0000256" key="7">
    <source>
        <dbReference type="ARBA" id="ARBA00023002"/>
    </source>
</evidence>
<dbReference type="GO" id="GO:0009083">
    <property type="term" value="P:branched-chain amino acid catabolic process"/>
    <property type="evidence" value="ECO:0007669"/>
    <property type="project" value="UniProtKB-KW"/>
</dbReference>
<dbReference type="GO" id="GO:0050660">
    <property type="term" value="F:flavin adenine dinucleotide binding"/>
    <property type="evidence" value="ECO:0007669"/>
    <property type="project" value="InterPro"/>
</dbReference>
<name>A0A1I2WTR2_9BACT</name>
<comment type="cofactor">
    <cofactor evidence="1 8">
        <name>FAD</name>
        <dbReference type="ChEBI" id="CHEBI:57692"/>
    </cofactor>
</comment>
<dbReference type="PROSITE" id="PS00072">
    <property type="entry name" value="ACYL_COA_DH_1"/>
    <property type="match status" value="1"/>
</dbReference>
<evidence type="ECO:0000256" key="6">
    <source>
        <dbReference type="ARBA" id="ARBA00022827"/>
    </source>
</evidence>
<dbReference type="PROSITE" id="PS00073">
    <property type="entry name" value="ACYL_COA_DH_2"/>
    <property type="match status" value="1"/>
</dbReference>
<evidence type="ECO:0000259" key="10">
    <source>
        <dbReference type="Pfam" id="PF02770"/>
    </source>
</evidence>
<gene>
    <name evidence="12" type="ORF">SAMN04487988_1144</name>
</gene>
<dbReference type="FunFam" id="1.20.140.10:FF:000001">
    <property type="entry name" value="Acyl-CoA dehydrogenase"/>
    <property type="match status" value="1"/>
</dbReference>
<dbReference type="SUPFAM" id="SSF56645">
    <property type="entry name" value="Acyl-CoA dehydrogenase NM domain-like"/>
    <property type="match status" value="1"/>
</dbReference>
<dbReference type="GO" id="GO:0003995">
    <property type="term" value="F:acyl-CoA dehydrogenase activity"/>
    <property type="evidence" value="ECO:0007669"/>
    <property type="project" value="InterPro"/>
</dbReference>
<dbReference type="Pfam" id="PF02771">
    <property type="entry name" value="Acyl-CoA_dh_N"/>
    <property type="match status" value="1"/>
</dbReference>
<evidence type="ECO:0000259" key="11">
    <source>
        <dbReference type="Pfam" id="PF02771"/>
    </source>
</evidence>
<sequence>MFGLPRMMFTEEHELFRQSVRDFIAKEITPFNDEWEKNKMVSRESWLKLGENGFLGIQAPEDLGGMNIQDFRYNAILIEELGLSGCSGPAIGYPLHSDIVMPYILHYATDEAKKKYIPKMITGEYIGAVAMTEPGAGSDLQGMRTSAEDKGDHYLINGSKTFITNGYLSDVVVVAVKTDPSKGAKGISLMLIDRDMAGFSKGKPFEKVGLHAQDTCELFFEEVKVPKENLLGKEGDGFKYLMTELAQERLVVALAAVALGEYMLEETVNYVKERKAFNKSLSEFQNTRFKLAEMTAALEQGRIYCDQLVMLHNEKKLDPAMASAAKYNMTELQCKVADECVQLHGGYGYMWEYGVARAYADARVQRIYAGTNEIMKELIARKILK</sequence>
<dbReference type="Gene3D" id="2.40.110.10">
    <property type="entry name" value="Butyryl-CoA Dehydrogenase, subunit A, domain 2"/>
    <property type="match status" value="1"/>
</dbReference>
<dbReference type="InterPro" id="IPR037069">
    <property type="entry name" value="AcylCoA_DH/ox_N_sf"/>
</dbReference>
<dbReference type="InterPro" id="IPR009100">
    <property type="entry name" value="AcylCoA_DH/oxidase_NM_dom_sf"/>
</dbReference>
<evidence type="ECO:0000256" key="8">
    <source>
        <dbReference type="RuleBase" id="RU362125"/>
    </source>
</evidence>
<dbReference type="InterPro" id="IPR009075">
    <property type="entry name" value="AcylCo_DH/oxidase_C"/>
</dbReference>
<dbReference type="AlphaFoldDB" id="A0A1I2WTR2"/>
<evidence type="ECO:0000256" key="5">
    <source>
        <dbReference type="ARBA" id="ARBA00022630"/>
    </source>
</evidence>
<organism evidence="12 13">
    <name type="scientific">Algoriphagus hitonicola</name>
    <dbReference type="NCBI Taxonomy" id="435880"/>
    <lineage>
        <taxon>Bacteria</taxon>
        <taxon>Pseudomonadati</taxon>
        <taxon>Bacteroidota</taxon>
        <taxon>Cytophagia</taxon>
        <taxon>Cytophagales</taxon>
        <taxon>Cyclobacteriaceae</taxon>
        <taxon>Algoriphagus</taxon>
    </lineage>
</organism>
<keyword evidence="6 8" id="KW-0274">FAD</keyword>
<dbReference type="Pfam" id="PF00441">
    <property type="entry name" value="Acyl-CoA_dh_1"/>
    <property type="match status" value="1"/>
</dbReference>
<keyword evidence="5 8" id="KW-0285">Flavoprotein</keyword>
<dbReference type="Gene3D" id="1.20.140.10">
    <property type="entry name" value="Butyryl-CoA Dehydrogenase, subunit A, domain 3"/>
    <property type="match status" value="1"/>
</dbReference>
<feature type="domain" description="Acyl-CoA dehydrogenase/oxidase N-terminal" evidence="11">
    <location>
        <begin position="10"/>
        <end position="124"/>
    </location>
</feature>